<gene>
    <name evidence="12" type="primary">fliL-3</name>
    <name evidence="11" type="ORF">Ga0058931_0953</name>
    <name evidence="12" type="ORF">HLUCCA05_09815</name>
</gene>
<comment type="caution">
    <text evidence="12">The sequence shown here is derived from an EMBL/GenBank/DDBJ whole genome shotgun (WGS) entry which is preliminary data.</text>
</comment>
<keyword evidence="5 10" id="KW-0145">Chemotaxis</keyword>
<evidence type="ECO:0000313" key="11">
    <source>
        <dbReference type="EMBL" id="CUX80246.1"/>
    </source>
</evidence>
<keyword evidence="6 10" id="KW-0812">Transmembrane</keyword>
<accession>A0A0N8K7U1</accession>
<keyword evidence="9 10" id="KW-0472">Membrane</keyword>
<evidence type="ECO:0000256" key="1">
    <source>
        <dbReference type="ARBA" id="ARBA00002254"/>
    </source>
</evidence>
<keyword evidence="12" id="KW-0969">Cilium</keyword>
<protein>
    <recommendedName>
        <fullName evidence="10">Flagellar protein FliL</fullName>
    </recommendedName>
</protein>
<evidence type="ECO:0000256" key="5">
    <source>
        <dbReference type="ARBA" id="ARBA00022500"/>
    </source>
</evidence>
<dbReference type="GO" id="GO:0005886">
    <property type="term" value="C:plasma membrane"/>
    <property type="evidence" value="ECO:0007669"/>
    <property type="project" value="UniProtKB-SubCell"/>
</dbReference>
<comment type="function">
    <text evidence="1 10">Controls the rotational direction of flagella during chemotaxis.</text>
</comment>
<dbReference type="PANTHER" id="PTHR35091:SF2">
    <property type="entry name" value="FLAGELLAR PROTEIN FLIL"/>
    <property type="match status" value="1"/>
</dbReference>
<dbReference type="OrthoDB" id="7619358at2"/>
<evidence type="ECO:0000313" key="13">
    <source>
        <dbReference type="Proteomes" id="UP000050413"/>
    </source>
</evidence>
<dbReference type="EMBL" id="FBYC01000004">
    <property type="protein sequence ID" value="CUX80246.1"/>
    <property type="molecule type" value="Genomic_DNA"/>
</dbReference>
<keyword evidence="7 10" id="KW-0283">Flagellar rotation</keyword>
<proteinExistence type="inferred from homology"/>
<evidence type="ECO:0000256" key="6">
    <source>
        <dbReference type="ARBA" id="ARBA00022692"/>
    </source>
</evidence>
<reference evidence="12 13" key="1">
    <citation type="submission" date="2015-09" db="EMBL/GenBank/DDBJ databases">
        <title>Identification and resolution of microdiversity through metagenomic sequencing of parallel consortia.</title>
        <authorList>
            <person name="Nelson W.C."/>
            <person name="Romine M.F."/>
            <person name="Lindemann S.R."/>
        </authorList>
    </citation>
    <scope>NUCLEOTIDE SEQUENCE [LARGE SCALE GENOMIC DNA]</scope>
    <source>
        <strain evidence="12">HL-91</strain>
    </source>
</reference>
<keyword evidence="10" id="KW-0997">Cell inner membrane</keyword>
<dbReference type="RefSeq" id="WP_072245322.1">
    <property type="nucleotide sequence ID" value="NZ_FBYC01000004.1"/>
</dbReference>
<dbReference type="Proteomes" id="UP000182045">
    <property type="component" value="Unassembled WGS sequence"/>
</dbReference>
<feature type="transmembrane region" description="Helical" evidence="10">
    <location>
        <begin position="24"/>
        <end position="43"/>
    </location>
</feature>
<reference evidence="11 14" key="2">
    <citation type="submission" date="2016-01" db="EMBL/GenBank/DDBJ databases">
        <authorList>
            <person name="Varghese N."/>
        </authorList>
    </citation>
    <scope>NUCLEOTIDE SEQUENCE [LARGE SCALE GENOMIC DNA]</scope>
    <source>
        <strain evidence="11 14">HL-91</strain>
    </source>
</reference>
<dbReference type="GO" id="GO:0071978">
    <property type="term" value="P:bacterial-type flagellum-dependent swarming motility"/>
    <property type="evidence" value="ECO:0007669"/>
    <property type="project" value="TreeGrafter"/>
</dbReference>
<dbReference type="InterPro" id="IPR005503">
    <property type="entry name" value="FliL"/>
</dbReference>
<evidence type="ECO:0000313" key="12">
    <source>
        <dbReference type="EMBL" id="KPP92681.1"/>
    </source>
</evidence>
<evidence type="ECO:0000256" key="4">
    <source>
        <dbReference type="ARBA" id="ARBA00022475"/>
    </source>
</evidence>
<comment type="similarity">
    <text evidence="3 10">Belongs to the FliL family.</text>
</comment>
<evidence type="ECO:0000256" key="9">
    <source>
        <dbReference type="ARBA" id="ARBA00023136"/>
    </source>
</evidence>
<keyword evidence="14" id="KW-1185">Reference proteome</keyword>
<evidence type="ECO:0000256" key="8">
    <source>
        <dbReference type="ARBA" id="ARBA00022989"/>
    </source>
</evidence>
<name>A0A0N8K7U1_9RHOB</name>
<evidence type="ECO:0000256" key="7">
    <source>
        <dbReference type="ARBA" id="ARBA00022779"/>
    </source>
</evidence>
<dbReference type="PANTHER" id="PTHR35091">
    <property type="entry name" value="FLAGELLAR PROTEIN FLIL"/>
    <property type="match status" value="1"/>
</dbReference>
<sequence length="164" mass="17838">MSQTAPITEGEGISPNKKTGLRPILIGLVGAFLLGGGGFYAVYTKLILGENEAQTVQSATPQKRPAPSYMAIEQLTLSLATPGAAQHLRLSAHIEIADGRLAEAEPFRPRFLAVINTYLRAVEPSDLEDPTALIRLRAQLLRRLQMVAGEDLIDDFLITEFILN</sequence>
<keyword evidence="12" id="KW-0966">Cell projection</keyword>
<dbReference type="AlphaFoldDB" id="A0A0N8K7U1"/>
<keyword evidence="4" id="KW-1003">Cell membrane</keyword>
<organism evidence="12 13">
    <name type="scientific">Roseibaca calidilacus</name>
    <dbReference type="NCBI Taxonomy" id="1666912"/>
    <lineage>
        <taxon>Bacteria</taxon>
        <taxon>Pseudomonadati</taxon>
        <taxon>Pseudomonadota</taxon>
        <taxon>Alphaproteobacteria</taxon>
        <taxon>Rhodobacterales</taxon>
        <taxon>Paracoccaceae</taxon>
        <taxon>Roseinatronobacter</taxon>
    </lineage>
</organism>
<evidence type="ECO:0000256" key="3">
    <source>
        <dbReference type="ARBA" id="ARBA00008281"/>
    </source>
</evidence>
<evidence type="ECO:0000256" key="2">
    <source>
        <dbReference type="ARBA" id="ARBA00004162"/>
    </source>
</evidence>
<comment type="subcellular location">
    <subcellularLocation>
        <location evidence="10">Cell inner membrane</location>
    </subcellularLocation>
    <subcellularLocation>
        <location evidence="2">Cell membrane</location>
        <topology evidence="2">Single-pass membrane protein</topology>
    </subcellularLocation>
</comment>
<evidence type="ECO:0000256" key="10">
    <source>
        <dbReference type="RuleBase" id="RU364125"/>
    </source>
</evidence>
<dbReference type="STRING" id="1666912.Ga0058931_0953"/>
<dbReference type="GO" id="GO:0009425">
    <property type="term" value="C:bacterial-type flagellum basal body"/>
    <property type="evidence" value="ECO:0007669"/>
    <property type="project" value="InterPro"/>
</dbReference>
<dbReference type="EMBL" id="LJSG01000011">
    <property type="protein sequence ID" value="KPP92681.1"/>
    <property type="molecule type" value="Genomic_DNA"/>
</dbReference>
<dbReference type="GO" id="GO:0006935">
    <property type="term" value="P:chemotaxis"/>
    <property type="evidence" value="ECO:0007669"/>
    <property type="project" value="UniProtKB-KW"/>
</dbReference>
<keyword evidence="8 10" id="KW-1133">Transmembrane helix</keyword>
<dbReference type="Proteomes" id="UP000050413">
    <property type="component" value="Unassembled WGS sequence"/>
</dbReference>
<keyword evidence="12" id="KW-0282">Flagellum</keyword>
<dbReference type="Pfam" id="PF03748">
    <property type="entry name" value="FliL"/>
    <property type="match status" value="1"/>
</dbReference>
<evidence type="ECO:0000313" key="14">
    <source>
        <dbReference type="Proteomes" id="UP000182045"/>
    </source>
</evidence>